<feature type="region of interest" description="Disordered" evidence="6">
    <location>
        <begin position="526"/>
        <end position="691"/>
    </location>
</feature>
<dbReference type="PROSITE" id="PS50071">
    <property type="entry name" value="HOMEOBOX_2"/>
    <property type="match status" value="1"/>
</dbReference>
<keyword evidence="9" id="KW-1185">Reference proteome</keyword>
<feature type="compositionally biased region" description="Basic and acidic residues" evidence="6">
    <location>
        <begin position="633"/>
        <end position="651"/>
    </location>
</feature>
<dbReference type="OrthoDB" id="2597009at2759"/>
<evidence type="ECO:0000256" key="4">
    <source>
        <dbReference type="PROSITE-ProRule" id="PRU00108"/>
    </source>
</evidence>
<comment type="subcellular location">
    <subcellularLocation>
        <location evidence="4 5">Nucleus</location>
    </subcellularLocation>
</comment>
<comment type="caution">
    <text evidence="8">The sequence shown here is derived from an EMBL/GenBank/DDBJ whole genome shotgun (WGS) entry which is preliminary data.</text>
</comment>
<evidence type="ECO:0000313" key="9">
    <source>
        <dbReference type="Proteomes" id="UP000289152"/>
    </source>
</evidence>
<feature type="region of interest" description="Disordered" evidence="6">
    <location>
        <begin position="254"/>
        <end position="390"/>
    </location>
</feature>
<gene>
    <name evidence="8" type="ORF">M231_06084</name>
</gene>
<accession>A0A4Q1BGF4</accession>
<feature type="compositionally biased region" description="Polar residues" evidence="6">
    <location>
        <begin position="574"/>
        <end position="618"/>
    </location>
</feature>
<keyword evidence="1 4" id="KW-0238">DNA-binding</keyword>
<dbReference type="Pfam" id="PF00046">
    <property type="entry name" value="Homeodomain"/>
    <property type="match status" value="1"/>
</dbReference>
<evidence type="ECO:0000256" key="1">
    <source>
        <dbReference type="ARBA" id="ARBA00023125"/>
    </source>
</evidence>
<dbReference type="InterPro" id="IPR009057">
    <property type="entry name" value="Homeodomain-like_sf"/>
</dbReference>
<organism evidence="8 9">
    <name type="scientific">Tremella mesenterica</name>
    <name type="common">Jelly fungus</name>
    <dbReference type="NCBI Taxonomy" id="5217"/>
    <lineage>
        <taxon>Eukaryota</taxon>
        <taxon>Fungi</taxon>
        <taxon>Dikarya</taxon>
        <taxon>Basidiomycota</taxon>
        <taxon>Agaricomycotina</taxon>
        <taxon>Tremellomycetes</taxon>
        <taxon>Tremellales</taxon>
        <taxon>Tremellaceae</taxon>
        <taxon>Tremella</taxon>
    </lineage>
</organism>
<dbReference type="EMBL" id="SDIL01000091">
    <property type="protein sequence ID" value="RXK36621.1"/>
    <property type="molecule type" value="Genomic_DNA"/>
</dbReference>
<feature type="compositionally biased region" description="Polar residues" evidence="6">
    <location>
        <begin position="225"/>
        <end position="242"/>
    </location>
</feature>
<evidence type="ECO:0000256" key="5">
    <source>
        <dbReference type="RuleBase" id="RU000682"/>
    </source>
</evidence>
<evidence type="ECO:0000256" key="2">
    <source>
        <dbReference type="ARBA" id="ARBA00023155"/>
    </source>
</evidence>
<dbReference type="CDD" id="cd00086">
    <property type="entry name" value="homeodomain"/>
    <property type="match status" value="1"/>
</dbReference>
<keyword evidence="2 4" id="KW-0371">Homeobox</keyword>
<dbReference type="SMART" id="SM00389">
    <property type="entry name" value="HOX"/>
    <property type="match status" value="1"/>
</dbReference>
<evidence type="ECO:0000256" key="6">
    <source>
        <dbReference type="SAM" id="MobiDB-lite"/>
    </source>
</evidence>
<reference evidence="8 9" key="1">
    <citation type="submission" date="2016-06" db="EMBL/GenBank/DDBJ databases">
        <title>Evolution of pathogenesis and genome organization in the Tremellales.</title>
        <authorList>
            <person name="Cuomo C."/>
            <person name="Litvintseva A."/>
            <person name="Heitman J."/>
            <person name="Chen Y."/>
            <person name="Sun S."/>
            <person name="Springer D."/>
            <person name="Dromer F."/>
            <person name="Young S."/>
            <person name="Zeng Q."/>
            <person name="Chapman S."/>
            <person name="Gujja S."/>
            <person name="Saif S."/>
            <person name="Birren B."/>
        </authorList>
    </citation>
    <scope>NUCLEOTIDE SEQUENCE [LARGE SCALE GENOMIC DNA]</scope>
    <source>
        <strain evidence="8 9">ATCC 28783</strain>
    </source>
</reference>
<protein>
    <recommendedName>
        <fullName evidence="7">Homeobox domain-containing protein</fullName>
    </recommendedName>
</protein>
<proteinExistence type="predicted"/>
<name>A0A4Q1BGF4_TREME</name>
<dbReference type="AlphaFoldDB" id="A0A4Q1BGF4"/>
<dbReference type="InParanoid" id="A0A4Q1BGF4"/>
<dbReference type="SUPFAM" id="SSF46689">
    <property type="entry name" value="Homeodomain-like"/>
    <property type="match status" value="1"/>
</dbReference>
<dbReference type="GO" id="GO:0003677">
    <property type="term" value="F:DNA binding"/>
    <property type="evidence" value="ECO:0007669"/>
    <property type="project" value="UniProtKB-UniRule"/>
</dbReference>
<keyword evidence="3 4" id="KW-0539">Nucleus</keyword>
<evidence type="ECO:0000256" key="3">
    <source>
        <dbReference type="ARBA" id="ARBA00023242"/>
    </source>
</evidence>
<feature type="compositionally biased region" description="Low complexity" evidence="6">
    <location>
        <begin position="619"/>
        <end position="630"/>
    </location>
</feature>
<evidence type="ECO:0000259" key="7">
    <source>
        <dbReference type="PROSITE" id="PS50071"/>
    </source>
</evidence>
<feature type="DNA-binding region" description="Homeobox" evidence="4">
    <location>
        <begin position="143"/>
        <end position="202"/>
    </location>
</feature>
<dbReference type="InterPro" id="IPR001356">
    <property type="entry name" value="HD"/>
</dbReference>
<dbReference type="Gene3D" id="1.10.10.60">
    <property type="entry name" value="Homeodomain-like"/>
    <property type="match status" value="1"/>
</dbReference>
<feature type="region of interest" description="Disordered" evidence="6">
    <location>
        <begin position="201"/>
        <end position="242"/>
    </location>
</feature>
<feature type="compositionally biased region" description="Acidic residues" evidence="6">
    <location>
        <begin position="532"/>
        <end position="542"/>
    </location>
</feature>
<dbReference type="PROSITE" id="PS00027">
    <property type="entry name" value="HOMEOBOX_1"/>
    <property type="match status" value="1"/>
</dbReference>
<evidence type="ECO:0000313" key="8">
    <source>
        <dbReference type="EMBL" id="RXK36621.1"/>
    </source>
</evidence>
<sequence length="704" mass="76232">MSSSLYEILQLAGDMQTKITMSVSSKIPTRPIARSGCSPQLEIPNSADDWLYNESSRVSGSSYIPSALSLRIVTYINNLQRHIIDAYESAVAGTVSMEDIGGKSDVELERQICVVFERFYWTALEELRTKVKRVILEDKVLSGSTSNSSFQWSALQLLESAYTRTHMLSVRECQLVAQAADLDPTQVRTWFQNRRAREKRAAVSGKPFRAGRVKKERPVAKLPKRNQQPTSIPSTDATTPNHLTVPIVPIVSSSHPSSGLSISQAAGPQPSTSLPAPIVPSQGGRKVRALPTRGKKSTSSATSAAMPPISLTNTESTDRDKSLSRSVSTSSDSAASHDSYFSPSSFGTTPSSTAFSSPSDFSTSPSSVTTASQQIPGPAQTIMGPNWRGPMITLPDIPGIPGFDFTPPTPSFPTTSNPSQYPVTYPSSENLGVGLPMNEEWATTELEDILSNLTRELNMPQEGSLDFFGDFGTLSSLQDSLSQPSNISNWPTHGPPTTDFPTFPQVEEGNDEQVVSRLVAHWASMPYSLDGEPNESNEEGSEEERLGREVEEWLQFSPSPSPSPRPISSSPHSNLSPRTNTPLLRSNNSETSDSSGTITYNSLRPTWSSSQSIGEGQRSTSGSSSRSNSSVEEADRTLVNDSEMEKGEVDPRFVPLPPSPIVSPVDLGQIEGYPMEKGNGSTEGILPFGSPENMWISSEWTGLI</sequence>
<feature type="compositionally biased region" description="Basic residues" evidence="6">
    <location>
        <begin position="285"/>
        <end position="296"/>
    </location>
</feature>
<dbReference type="GO" id="GO:0000981">
    <property type="term" value="F:DNA-binding transcription factor activity, RNA polymerase II-specific"/>
    <property type="evidence" value="ECO:0007669"/>
    <property type="project" value="InterPro"/>
</dbReference>
<dbReference type="InterPro" id="IPR017970">
    <property type="entry name" value="Homeobox_CS"/>
</dbReference>
<feature type="domain" description="Homeobox" evidence="7">
    <location>
        <begin position="141"/>
        <end position="201"/>
    </location>
</feature>
<dbReference type="VEuPathDB" id="FungiDB:TREMEDRAFT_65106"/>
<feature type="compositionally biased region" description="Low complexity" evidence="6">
    <location>
        <begin position="324"/>
        <end position="370"/>
    </location>
</feature>
<feature type="region of interest" description="Disordered" evidence="6">
    <location>
        <begin position="478"/>
        <end position="513"/>
    </location>
</feature>
<feature type="compositionally biased region" description="Polar residues" evidence="6">
    <location>
        <begin position="264"/>
        <end position="274"/>
    </location>
</feature>
<feature type="compositionally biased region" description="Low complexity" evidence="6">
    <location>
        <begin position="254"/>
        <end position="263"/>
    </location>
</feature>
<dbReference type="Proteomes" id="UP000289152">
    <property type="component" value="Unassembled WGS sequence"/>
</dbReference>
<dbReference type="GO" id="GO:0005634">
    <property type="term" value="C:nucleus"/>
    <property type="evidence" value="ECO:0007669"/>
    <property type="project" value="UniProtKB-SubCell"/>
</dbReference>